<comment type="similarity">
    <text evidence="1 4">Belongs to the cyclophilin-type PPIase family.</text>
</comment>
<feature type="chain" id="PRO_5031603919" description="Peptidyl-prolyl cis-trans isomerase" evidence="4">
    <location>
        <begin position="20"/>
        <end position="186"/>
    </location>
</feature>
<dbReference type="Gene3D" id="2.40.100.10">
    <property type="entry name" value="Cyclophilin-like"/>
    <property type="match status" value="1"/>
</dbReference>
<protein>
    <recommendedName>
        <fullName evidence="4">Peptidyl-prolyl cis-trans isomerase</fullName>
        <shortName evidence="4">PPIase</shortName>
        <ecNumber evidence="4">5.2.1.8</ecNumber>
    </recommendedName>
</protein>
<proteinExistence type="inferred from homology"/>
<evidence type="ECO:0000256" key="2">
    <source>
        <dbReference type="ARBA" id="ARBA00023110"/>
    </source>
</evidence>
<dbReference type="InterPro" id="IPR029000">
    <property type="entry name" value="Cyclophilin-like_dom_sf"/>
</dbReference>
<keyword evidence="4" id="KW-0732">Signal</keyword>
<name>A0A7W4W2A2_9GAMM</name>
<keyword evidence="2 4" id="KW-0697">Rotamase</keyword>
<gene>
    <name evidence="6" type="ORF">FHR99_000310</name>
</gene>
<dbReference type="EMBL" id="JACHWY010000001">
    <property type="protein sequence ID" value="MBB3046074.1"/>
    <property type="molecule type" value="Genomic_DNA"/>
</dbReference>
<keyword evidence="3 4" id="KW-0413">Isomerase</keyword>
<keyword evidence="7" id="KW-1185">Reference proteome</keyword>
<evidence type="ECO:0000259" key="5">
    <source>
        <dbReference type="PROSITE" id="PS50072"/>
    </source>
</evidence>
<dbReference type="EC" id="5.2.1.8" evidence="4"/>
<evidence type="ECO:0000256" key="1">
    <source>
        <dbReference type="ARBA" id="ARBA00007365"/>
    </source>
</evidence>
<comment type="function">
    <text evidence="4">PPIases accelerate the folding of proteins. It catalyzes the cis-trans isomerization of proline imidic peptide bonds in oligopeptides.</text>
</comment>
<feature type="domain" description="PPIase cyclophilin-type" evidence="5">
    <location>
        <begin position="26"/>
        <end position="180"/>
    </location>
</feature>
<comment type="catalytic activity">
    <reaction evidence="4">
        <text>[protein]-peptidylproline (omega=180) = [protein]-peptidylproline (omega=0)</text>
        <dbReference type="Rhea" id="RHEA:16237"/>
        <dbReference type="Rhea" id="RHEA-COMP:10747"/>
        <dbReference type="Rhea" id="RHEA-COMP:10748"/>
        <dbReference type="ChEBI" id="CHEBI:83833"/>
        <dbReference type="ChEBI" id="CHEBI:83834"/>
        <dbReference type="EC" id="5.2.1.8"/>
    </reaction>
</comment>
<dbReference type="RefSeq" id="WP_183408783.1">
    <property type="nucleotide sequence ID" value="NZ_JACHWY010000001.1"/>
</dbReference>
<evidence type="ECO:0000256" key="4">
    <source>
        <dbReference type="RuleBase" id="RU363019"/>
    </source>
</evidence>
<dbReference type="CDD" id="cd01920">
    <property type="entry name" value="cyclophilin_EcCYP_like"/>
    <property type="match status" value="1"/>
</dbReference>
<reference evidence="6 7" key="1">
    <citation type="submission" date="2020-08" db="EMBL/GenBank/DDBJ databases">
        <title>Genomic Encyclopedia of Type Strains, Phase III (KMG-III): the genomes of soil and plant-associated and newly described type strains.</title>
        <authorList>
            <person name="Whitman W."/>
        </authorList>
    </citation>
    <scope>NUCLEOTIDE SEQUENCE [LARGE SCALE GENOMIC DNA]</scope>
    <source>
        <strain evidence="6 7">CECT 8654</strain>
    </source>
</reference>
<evidence type="ECO:0000256" key="3">
    <source>
        <dbReference type="ARBA" id="ARBA00023235"/>
    </source>
</evidence>
<dbReference type="InterPro" id="IPR020892">
    <property type="entry name" value="Cyclophilin-type_PPIase_CS"/>
</dbReference>
<dbReference type="PRINTS" id="PR00153">
    <property type="entry name" value="CSAPPISMRASE"/>
</dbReference>
<dbReference type="PROSITE" id="PS50072">
    <property type="entry name" value="CSA_PPIASE_2"/>
    <property type="match status" value="1"/>
</dbReference>
<organism evidence="6 7">
    <name type="scientific">Litorivivens lipolytica</name>
    <dbReference type="NCBI Taxonomy" id="1524264"/>
    <lineage>
        <taxon>Bacteria</taxon>
        <taxon>Pseudomonadati</taxon>
        <taxon>Pseudomonadota</taxon>
        <taxon>Gammaproteobacteria</taxon>
        <taxon>Litorivivens</taxon>
    </lineage>
</organism>
<dbReference type="Proteomes" id="UP000537130">
    <property type="component" value="Unassembled WGS sequence"/>
</dbReference>
<evidence type="ECO:0000313" key="7">
    <source>
        <dbReference type="Proteomes" id="UP000537130"/>
    </source>
</evidence>
<feature type="signal peptide" evidence="4">
    <location>
        <begin position="1"/>
        <end position="19"/>
    </location>
</feature>
<sequence length="186" mass="20670">MIRRLLLLVLLAISPLALANPTVTLHTTHGDIVMELYPDKAPVTVENFLQYARDGFFEGTIFHRSIRRFVIQGGGFTADLEEKPTRDPIINEADNGLTNDRWTVSMARTSDPNSATSQFFINVGLNLSLDRRAGRDGYAVFGKVIDGQSVVREINNLPTHTVGFMRDVPKEKVIVERVSLGETSAQ</sequence>
<dbReference type="SUPFAM" id="SSF50891">
    <property type="entry name" value="Cyclophilin-like"/>
    <property type="match status" value="1"/>
</dbReference>
<dbReference type="InterPro" id="IPR002130">
    <property type="entry name" value="Cyclophilin-type_PPIase_dom"/>
</dbReference>
<dbReference type="PANTHER" id="PTHR43246">
    <property type="entry name" value="PEPTIDYL-PROLYL CIS-TRANS ISOMERASE CYP38, CHLOROPLASTIC"/>
    <property type="match status" value="1"/>
</dbReference>
<comment type="caution">
    <text evidence="6">The sequence shown here is derived from an EMBL/GenBank/DDBJ whole genome shotgun (WGS) entry which is preliminary data.</text>
</comment>
<dbReference type="GO" id="GO:0006457">
    <property type="term" value="P:protein folding"/>
    <property type="evidence" value="ECO:0007669"/>
    <property type="project" value="InterPro"/>
</dbReference>
<dbReference type="PROSITE" id="PS00170">
    <property type="entry name" value="CSA_PPIASE_1"/>
    <property type="match status" value="1"/>
</dbReference>
<dbReference type="AlphaFoldDB" id="A0A7W4W2A2"/>
<evidence type="ECO:0000313" key="6">
    <source>
        <dbReference type="EMBL" id="MBB3046074.1"/>
    </source>
</evidence>
<accession>A0A7W4W2A2</accession>
<dbReference type="GO" id="GO:0003755">
    <property type="term" value="F:peptidyl-prolyl cis-trans isomerase activity"/>
    <property type="evidence" value="ECO:0007669"/>
    <property type="project" value="UniProtKB-UniRule"/>
</dbReference>
<dbReference type="Pfam" id="PF00160">
    <property type="entry name" value="Pro_isomerase"/>
    <property type="match status" value="1"/>
</dbReference>
<dbReference type="InterPro" id="IPR044665">
    <property type="entry name" value="E_coli_cyclophilin_A-like"/>
</dbReference>